<evidence type="ECO:0000313" key="7">
    <source>
        <dbReference type="EMBL" id="AET40293.1"/>
    </source>
</evidence>
<evidence type="ECO:0000256" key="4">
    <source>
        <dbReference type="ARBA" id="ARBA00023136"/>
    </source>
</evidence>
<keyword evidence="3 5" id="KW-1133">Transmembrane helix</keyword>
<dbReference type="AlphaFoldDB" id="I6NE01"/>
<dbReference type="HOGENOM" id="CLU_047580_1_0_1"/>
<evidence type="ECO:0000259" key="6">
    <source>
        <dbReference type="Pfam" id="PF14378"/>
    </source>
</evidence>
<feature type="transmembrane region" description="Helical" evidence="5">
    <location>
        <begin position="289"/>
        <end position="310"/>
    </location>
</feature>
<feature type="transmembrane region" description="Helical" evidence="5">
    <location>
        <begin position="217"/>
        <end position="238"/>
    </location>
</feature>
<feature type="domain" description="Inositolphosphotransferase Aur1/Ipt1" evidence="6">
    <location>
        <begin position="186"/>
        <end position="314"/>
    </location>
</feature>
<dbReference type="InterPro" id="IPR026841">
    <property type="entry name" value="Aur1/Ipt1"/>
</dbReference>
<dbReference type="KEGG" id="erc:Ecym_5553"/>
<keyword evidence="2 5" id="KW-0812">Transmembrane</keyword>
<feature type="transmembrane region" description="Helical" evidence="5">
    <location>
        <begin position="446"/>
        <end position="465"/>
    </location>
</feature>
<dbReference type="RefSeq" id="XP_003647110.1">
    <property type="nucleotide sequence ID" value="XM_003647062.1"/>
</dbReference>
<sequence length="508" mass="58721">MTVINKVMGGLLSFYRAVFWERTLVGLAWNFWWNFLPVFVWLTIFKNARVIPAEIRPPIHSKAAFFWDLMLFGDSWGEFRQQAWPSDKWWEVVSWATGVTFTVCCGIVPLLVWYYIYYVRRVQYNVLEWYEDLFHQKGEQQQHLQFRPTQLRVMLPFFMPLFTCIMVNVAHHFARQEESTFTSGKDILAWISYVCLHLGVPVTTAVYLYVFQPPGTLKCFGFALGIQNIAGVFTHLLLPTAPPWFIHMYGVNDTEHVNYLQEGYAAGLTRVDMHWGTRLNRNGFHKSPVVFGAAPSLHSAIAVQCFLFLISRSTSTAKTPAAYDLQNRSRVCSSSSDSSSDSSSCDAQMKDEEMDNIPKYLEESIPSSASESDLMLQQYPDSFSPFAEAHLSSSVSSFKMHADVMRTSKWLWIFNKSLIPKIFGFLYICIQWWATIYLDHHFRFDLFVGALYAIVSFVIINTFFLQPKVLKNWVEIRLSDNKLNPAGKTMGMRVFQGTRFEWLFDPLA</sequence>
<feature type="transmembrane region" description="Helical" evidence="5">
    <location>
        <begin position="24"/>
        <end position="44"/>
    </location>
</feature>
<dbReference type="GO" id="GO:0010507">
    <property type="term" value="P:negative regulation of autophagy"/>
    <property type="evidence" value="ECO:0007669"/>
    <property type="project" value="EnsemblFungi"/>
</dbReference>
<feature type="transmembrane region" description="Helical" evidence="5">
    <location>
        <begin position="410"/>
        <end position="434"/>
    </location>
</feature>
<evidence type="ECO:0000256" key="3">
    <source>
        <dbReference type="ARBA" id="ARBA00022989"/>
    </source>
</evidence>
<dbReference type="GO" id="GO:0030148">
    <property type="term" value="P:sphingolipid biosynthetic process"/>
    <property type="evidence" value="ECO:0007669"/>
    <property type="project" value="EnsemblFungi"/>
</dbReference>
<dbReference type="eggNOG" id="ENOG502QPKA">
    <property type="taxonomic scope" value="Eukaryota"/>
</dbReference>
<dbReference type="EMBL" id="CP002501">
    <property type="protein sequence ID" value="AET40293.1"/>
    <property type="molecule type" value="Genomic_DNA"/>
</dbReference>
<accession>I6NE01</accession>
<proteinExistence type="predicted"/>
<evidence type="ECO:0000256" key="2">
    <source>
        <dbReference type="ARBA" id="ARBA00022692"/>
    </source>
</evidence>
<dbReference type="OMA" id="PMAPPWF"/>
<dbReference type="OrthoDB" id="5784at2759"/>
<name>I6NE01_ERECY</name>
<dbReference type="PANTHER" id="PTHR31310">
    <property type="match status" value="1"/>
</dbReference>
<dbReference type="InParanoid" id="I6NE01"/>
<evidence type="ECO:0000313" key="8">
    <source>
        <dbReference type="Proteomes" id="UP000006790"/>
    </source>
</evidence>
<dbReference type="Proteomes" id="UP000006790">
    <property type="component" value="Chromosome 5"/>
</dbReference>
<dbReference type="CDD" id="cd03386">
    <property type="entry name" value="PAP2_Aur1_like"/>
    <property type="match status" value="1"/>
</dbReference>
<feature type="transmembrane region" description="Helical" evidence="5">
    <location>
        <begin position="190"/>
        <end position="210"/>
    </location>
</feature>
<evidence type="ECO:0000256" key="5">
    <source>
        <dbReference type="SAM" id="Phobius"/>
    </source>
</evidence>
<dbReference type="FunCoup" id="I6NE01">
    <property type="interactions" value="57"/>
</dbReference>
<dbReference type="PANTHER" id="PTHR31310:SF8">
    <property type="entry name" value="INOSITOLPHOSPHOTRANSFERASE 1"/>
    <property type="match status" value="1"/>
</dbReference>
<dbReference type="GO" id="GO:0070916">
    <property type="term" value="C:inositol phosphoceramide synthase complex"/>
    <property type="evidence" value="ECO:0007669"/>
    <property type="project" value="TreeGrafter"/>
</dbReference>
<reference evidence="7 8" key="1">
    <citation type="journal article" date="2011" name="G3 (Bethesda)">
        <title>Genome evolution in the Eremothecium clade of the Saccharomyces complex revealed by comparative genomics.</title>
        <authorList>
            <person name="Wendland J."/>
            <person name="Walther A."/>
        </authorList>
    </citation>
    <scope>NUCLEOTIDE SEQUENCE [LARGE SCALE GENOMIC DNA]</scope>
    <source>
        <strain evidence="8">CBS 270.75 / DBVPG 7215 / KCTC 17166 / NRRL Y-17582</strain>
    </source>
</reference>
<comment type="subcellular location">
    <subcellularLocation>
        <location evidence="1">Membrane</location>
        <topology evidence="1">Multi-pass membrane protein</topology>
    </subcellularLocation>
</comment>
<dbReference type="GO" id="GO:0016020">
    <property type="term" value="C:membrane"/>
    <property type="evidence" value="ECO:0007669"/>
    <property type="project" value="UniProtKB-SubCell"/>
</dbReference>
<dbReference type="GO" id="GO:0016772">
    <property type="term" value="F:transferase activity, transferring phosphorus-containing groups"/>
    <property type="evidence" value="ECO:0007669"/>
    <property type="project" value="EnsemblFungi"/>
</dbReference>
<evidence type="ECO:0000256" key="1">
    <source>
        <dbReference type="ARBA" id="ARBA00004141"/>
    </source>
</evidence>
<organism evidence="7 8">
    <name type="scientific">Eremothecium cymbalariae (strain CBS 270.75 / DBVPG 7215 / KCTC 17166 / NRRL Y-17582)</name>
    <name type="common">Yeast</name>
    <dbReference type="NCBI Taxonomy" id="931890"/>
    <lineage>
        <taxon>Eukaryota</taxon>
        <taxon>Fungi</taxon>
        <taxon>Dikarya</taxon>
        <taxon>Ascomycota</taxon>
        <taxon>Saccharomycotina</taxon>
        <taxon>Saccharomycetes</taxon>
        <taxon>Saccharomycetales</taxon>
        <taxon>Saccharomycetaceae</taxon>
        <taxon>Eremothecium</taxon>
    </lineage>
</organism>
<protein>
    <recommendedName>
        <fullName evidence="6">Inositolphosphotransferase Aur1/Ipt1 domain-containing protein</fullName>
    </recommendedName>
</protein>
<keyword evidence="8" id="KW-1185">Reference proteome</keyword>
<dbReference type="GO" id="GO:0006676">
    <property type="term" value="P:mannosyl diphosphorylinositol ceramide metabolic process"/>
    <property type="evidence" value="ECO:0007669"/>
    <property type="project" value="EnsemblFungi"/>
</dbReference>
<dbReference type="GeneID" id="11472076"/>
<dbReference type="Pfam" id="PF14378">
    <property type="entry name" value="PAP2_3"/>
    <property type="match status" value="1"/>
</dbReference>
<feature type="transmembrane region" description="Helical" evidence="5">
    <location>
        <begin position="92"/>
        <end position="116"/>
    </location>
</feature>
<feature type="transmembrane region" description="Helical" evidence="5">
    <location>
        <begin position="151"/>
        <end position="170"/>
    </location>
</feature>
<gene>
    <name evidence="7" type="ordered locus">Ecym_5553</name>
</gene>
<keyword evidence="4 5" id="KW-0472">Membrane</keyword>
<dbReference type="InterPro" id="IPR052185">
    <property type="entry name" value="IPC_Synthase-Related"/>
</dbReference>
<dbReference type="CDD" id="cd01610">
    <property type="entry name" value="PAP2_like"/>
    <property type="match status" value="1"/>
</dbReference>